<protein>
    <submittedName>
        <fullName evidence="1">Uncharacterized protein</fullName>
    </submittedName>
</protein>
<reference evidence="1 2" key="1">
    <citation type="submission" date="2019-03" db="EMBL/GenBank/DDBJ databases">
        <title>Bradyrhizobium diversity isolated from nodules of Chamaecrista fasciculata.</title>
        <authorList>
            <person name="Klepa M.S."/>
            <person name="Urquiaga M.O."/>
            <person name="Hungria M."/>
            <person name="Delamuta J.R."/>
        </authorList>
    </citation>
    <scope>NUCLEOTIDE SEQUENCE [LARGE SCALE GENOMIC DNA]</scope>
    <source>
        <strain evidence="1 2">CNPSo 3448</strain>
    </source>
</reference>
<organism evidence="1 2">
    <name type="scientific">Bradyrhizobium niftali</name>
    <dbReference type="NCBI Taxonomy" id="2560055"/>
    <lineage>
        <taxon>Bacteria</taxon>
        <taxon>Pseudomonadati</taxon>
        <taxon>Pseudomonadota</taxon>
        <taxon>Alphaproteobacteria</taxon>
        <taxon>Hyphomicrobiales</taxon>
        <taxon>Nitrobacteraceae</taxon>
        <taxon>Bradyrhizobium</taxon>
    </lineage>
</organism>
<name>A0A4Y9L6A2_9BRAD</name>
<dbReference type="RefSeq" id="WP_135179269.1">
    <property type="nucleotide sequence ID" value="NZ_SPQT01000047.1"/>
</dbReference>
<comment type="caution">
    <text evidence="1">The sequence shown here is derived from an EMBL/GenBank/DDBJ whole genome shotgun (WGS) entry which is preliminary data.</text>
</comment>
<sequence>MLRIAAVLLAAWLGSAGIAVAGEMLVSRDMTVERVKLTSEAIVVQLSRTDQSLVEAAAVTPDHKGQIILLLSGISAKRAISIGFDVALLALDPSTGRTLYEAIVATIYIFDLRPTRRSIDILPSLHKALHASPGVLAISLRPEKQSAELSQATREEISQAGISIDRIEIIVRS</sequence>
<proteinExistence type="predicted"/>
<keyword evidence="2" id="KW-1185">Reference proteome</keyword>
<dbReference type="Proteomes" id="UP000297966">
    <property type="component" value="Unassembled WGS sequence"/>
</dbReference>
<evidence type="ECO:0000313" key="1">
    <source>
        <dbReference type="EMBL" id="TFV37854.1"/>
    </source>
</evidence>
<dbReference type="AlphaFoldDB" id="A0A4Y9L6A2"/>
<accession>A0A4Y9L6A2</accession>
<dbReference type="EMBL" id="SPQT01000047">
    <property type="protein sequence ID" value="TFV37854.1"/>
    <property type="molecule type" value="Genomic_DNA"/>
</dbReference>
<gene>
    <name evidence="1" type="ORF">E4K65_43125</name>
</gene>
<evidence type="ECO:0000313" key="2">
    <source>
        <dbReference type="Proteomes" id="UP000297966"/>
    </source>
</evidence>